<evidence type="ECO:0000313" key="1">
    <source>
        <dbReference type="EMBL" id="KAJ2982900.1"/>
    </source>
</evidence>
<dbReference type="EMBL" id="JANJQO010000052">
    <property type="protein sequence ID" value="KAJ2982900.1"/>
    <property type="molecule type" value="Genomic_DNA"/>
</dbReference>
<gene>
    <name evidence="1" type="ORF">NQ176_g1082</name>
</gene>
<accession>A0ACC1NVD6</accession>
<protein>
    <submittedName>
        <fullName evidence="1">Uncharacterized protein</fullName>
    </submittedName>
</protein>
<keyword evidence="2" id="KW-1185">Reference proteome</keyword>
<name>A0ACC1NVD6_9HYPO</name>
<evidence type="ECO:0000313" key="2">
    <source>
        <dbReference type="Proteomes" id="UP001143910"/>
    </source>
</evidence>
<comment type="caution">
    <text evidence="1">The sequence shown here is derived from an EMBL/GenBank/DDBJ whole genome shotgun (WGS) entry which is preliminary data.</text>
</comment>
<sequence length="218" mass="24970">MAELTLPNAVLLFDRSTAIIAVAASFLVWIFVLNPIYLLYLHPLSKFPGPRLWAITRWGVSRAIISGKSHDIILELHKKYGPIVRVAPDELAFQAVSAWNEIGGHRRHGQAEMGKEPIFNEAFKDNLLGVRSREDHSRMRRILSRGFSASTFQKQEPLLKKYIDMLISELHKRCEDGKKMIDIECWFSFTAFDIIGTLSSGHDVHWRMHDTYGLSLPR</sequence>
<organism evidence="1 2">
    <name type="scientific">Zarea fungicola</name>
    <dbReference type="NCBI Taxonomy" id="93591"/>
    <lineage>
        <taxon>Eukaryota</taxon>
        <taxon>Fungi</taxon>
        <taxon>Dikarya</taxon>
        <taxon>Ascomycota</taxon>
        <taxon>Pezizomycotina</taxon>
        <taxon>Sordariomycetes</taxon>
        <taxon>Hypocreomycetidae</taxon>
        <taxon>Hypocreales</taxon>
        <taxon>Cordycipitaceae</taxon>
        <taxon>Zarea</taxon>
    </lineage>
</organism>
<dbReference type="Proteomes" id="UP001143910">
    <property type="component" value="Unassembled WGS sequence"/>
</dbReference>
<reference evidence="1" key="1">
    <citation type="submission" date="2022-08" db="EMBL/GenBank/DDBJ databases">
        <title>Genome Sequence of Lecanicillium fungicola.</title>
        <authorList>
            <person name="Buettner E."/>
        </authorList>
    </citation>
    <scope>NUCLEOTIDE SEQUENCE</scope>
    <source>
        <strain evidence="1">Babe33</strain>
    </source>
</reference>
<proteinExistence type="predicted"/>